<evidence type="ECO:0000313" key="1">
    <source>
        <dbReference type="EMBL" id="KKK55530.1"/>
    </source>
</evidence>
<protein>
    <submittedName>
        <fullName evidence="1">Uncharacterized protein</fullName>
    </submittedName>
</protein>
<proteinExistence type="predicted"/>
<organism evidence="1">
    <name type="scientific">marine sediment metagenome</name>
    <dbReference type="NCBI Taxonomy" id="412755"/>
    <lineage>
        <taxon>unclassified sequences</taxon>
        <taxon>metagenomes</taxon>
        <taxon>ecological metagenomes</taxon>
    </lineage>
</organism>
<feature type="non-terminal residue" evidence="1">
    <location>
        <position position="32"/>
    </location>
</feature>
<name>A0A0F8X3T1_9ZZZZ</name>
<reference evidence="1" key="1">
    <citation type="journal article" date="2015" name="Nature">
        <title>Complex archaea that bridge the gap between prokaryotes and eukaryotes.</title>
        <authorList>
            <person name="Spang A."/>
            <person name="Saw J.H."/>
            <person name="Jorgensen S.L."/>
            <person name="Zaremba-Niedzwiedzka K."/>
            <person name="Martijn J."/>
            <person name="Lind A.E."/>
            <person name="van Eijk R."/>
            <person name="Schleper C."/>
            <person name="Guy L."/>
            <person name="Ettema T.J."/>
        </authorList>
    </citation>
    <scope>NUCLEOTIDE SEQUENCE</scope>
</reference>
<comment type="caution">
    <text evidence="1">The sequence shown here is derived from an EMBL/GenBank/DDBJ whole genome shotgun (WGS) entry which is preliminary data.</text>
</comment>
<sequence length="32" mass="3706">MNNQFANDRGENEKVNNRRYNSLEYIFGPSGA</sequence>
<dbReference type="AlphaFoldDB" id="A0A0F8X3T1"/>
<gene>
    <name evidence="1" type="ORF">LCGC14_3073610</name>
</gene>
<dbReference type="EMBL" id="LAZR01065443">
    <property type="protein sequence ID" value="KKK55530.1"/>
    <property type="molecule type" value="Genomic_DNA"/>
</dbReference>
<accession>A0A0F8X3T1</accession>